<comment type="catalytic activity">
    <reaction evidence="1">
        <text>Hydrolysis of terminal, non-reducing beta-D-glucosyl residues with release of beta-D-glucose.</text>
        <dbReference type="EC" id="3.2.1.21"/>
    </reaction>
</comment>
<evidence type="ECO:0000256" key="2">
    <source>
        <dbReference type="ARBA" id="ARBA00010838"/>
    </source>
</evidence>
<evidence type="ECO:0000256" key="4">
    <source>
        <dbReference type="ARBA" id="ARBA00022801"/>
    </source>
</evidence>
<dbReference type="InterPro" id="IPR033132">
    <property type="entry name" value="GH_1_N_CS"/>
</dbReference>
<evidence type="ECO:0000256" key="1">
    <source>
        <dbReference type="ARBA" id="ARBA00000448"/>
    </source>
</evidence>
<evidence type="ECO:0000313" key="8">
    <source>
        <dbReference type="EMBL" id="USW49123.1"/>
    </source>
</evidence>
<sequence length="470" mass="53757">MPSTQLPKDFLWGYATASYQIEGGAYEDGRGDSIWDVFTRQAGKIADGSNGDIACDSYHRFRDDVALLKQLGARAYRFSISWSRVIPLGGRNDPVNQAGLQYYVDLVDELRANNIEPMVTLFHWDLPQGLYDRYGGFLNKEEYVLDFTNFSRLMFQTLGSKVTKWITYNEPWCTSILGYSTGYFAPGHASTTEPWLVAHHILLAHAATVKVYREEFKPTQQGSIGITLNGDWVEPWDPNEPRDVDACERKLEFSIAWFADPIYHGDYPESMRRQLGSRLPTFTSDERALVQGSNDFYGMNHYTADYIRHCKDDPAPENFNGNLETVKDNKAGESIGPETQSVWLRPNPVGFRKLITWISNRYGRPIIYVTENGTSLKGENDLPLNQLLDDEFRAKYFRDYITELAKAYAEDGVDVRGYMAWSLMDNFEWSEGYETRFGVTYVDYAGGQKRMPKKSARVVQEMFTSLCEKA</sequence>
<dbReference type="InterPro" id="IPR001360">
    <property type="entry name" value="Glyco_hydro_1"/>
</dbReference>
<comment type="similarity">
    <text evidence="2 7">Belongs to the glycosyl hydrolase 1 family.</text>
</comment>
<name>A0A9Q9AN32_9PEZI</name>
<dbReference type="EMBL" id="CP099419">
    <property type="protein sequence ID" value="USW49123.1"/>
    <property type="molecule type" value="Genomic_DNA"/>
</dbReference>
<dbReference type="InterPro" id="IPR017853">
    <property type="entry name" value="GH"/>
</dbReference>
<dbReference type="Gene3D" id="3.20.20.80">
    <property type="entry name" value="Glycosidases"/>
    <property type="match status" value="1"/>
</dbReference>
<dbReference type="PANTHER" id="PTHR10353">
    <property type="entry name" value="GLYCOSYL HYDROLASE"/>
    <property type="match status" value="1"/>
</dbReference>
<dbReference type="GO" id="GO:0080079">
    <property type="term" value="F:cellobiose glucosidase activity"/>
    <property type="evidence" value="ECO:0007669"/>
    <property type="project" value="UniProtKB-ARBA"/>
</dbReference>
<keyword evidence="4 8" id="KW-0378">Hydrolase</keyword>
<dbReference type="OrthoDB" id="65569at2759"/>
<dbReference type="EC" id="3.2.1.21" evidence="3"/>
<dbReference type="Pfam" id="PF00232">
    <property type="entry name" value="Glyco_hydro_1"/>
    <property type="match status" value="1"/>
</dbReference>
<evidence type="ECO:0000313" key="9">
    <source>
        <dbReference type="Proteomes" id="UP001056384"/>
    </source>
</evidence>
<dbReference type="PROSITE" id="PS00653">
    <property type="entry name" value="GLYCOSYL_HYDROL_F1_2"/>
    <property type="match status" value="1"/>
</dbReference>
<dbReference type="PANTHER" id="PTHR10353:SF36">
    <property type="entry name" value="LP05116P"/>
    <property type="match status" value="1"/>
</dbReference>
<dbReference type="GO" id="GO:0030245">
    <property type="term" value="P:cellulose catabolic process"/>
    <property type="evidence" value="ECO:0007669"/>
    <property type="project" value="UniProtKB-ARBA"/>
</dbReference>
<keyword evidence="9" id="KW-1185">Reference proteome</keyword>
<dbReference type="FunFam" id="3.20.20.80:FF:000011">
    <property type="entry name" value="Cytosolic beta-glucosidase"/>
    <property type="match status" value="1"/>
</dbReference>
<keyword evidence="5" id="KW-0326">Glycosidase</keyword>
<evidence type="ECO:0000256" key="5">
    <source>
        <dbReference type="ARBA" id="ARBA00023295"/>
    </source>
</evidence>
<gene>
    <name evidence="8" type="ORF">Slin15195_G024420</name>
</gene>
<organism evidence="8 9">
    <name type="scientific">Septoria linicola</name>
    <dbReference type="NCBI Taxonomy" id="215465"/>
    <lineage>
        <taxon>Eukaryota</taxon>
        <taxon>Fungi</taxon>
        <taxon>Dikarya</taxon>
        <taxon>Ascomycota</taxon>
        <taxon>Pezizomycotina</taxon>
        <taxon>Dothideomycetes</taxon>
        <taxon>Dothideomycetidae</taxon>
        <taxon>Mycosphaerellales</taxon>
        <taxon>Mycosphaerellaceae</taxon>
        <taxon>Septoria</taxon>
    </lineage>
</organism>
<evidence type="ECO:0000256" key="7">
    <source>
        <dbReference type="RuleBase" id="RU003690"/>
    </source>
</evidence>
<proteinExistence type="inferred from homology"/>
<comment type="function">
    <text evidence="6">Plays an important role in cellulose degradation. Shows hydrolytic activity against several glycosidic compounds.</text>
</comment>
<protein>
    <recommendedName>
        <fullName evidence="3">beta-glucosidase</fullName>
        <ecNumber evidence="3">3.2.1.21</ecNumber>
    </recommendedName>
</protein>
<reference evidence="8" key="1">
    <citation type="submission" date="2022-06" db="EMBL/GenBank/DDBJ databases">
        <title>Complete genome sequences of two strains of the flax pathogen Septoria linicola.</title>
        <authorList>
            <person name="Lapalu N."/>
            <person name="Simon A."/>
            <person name="Demenou B."/>
            <person name="Paumier D."/>
            <person name="Guillot M.-P."/>
            <person name="Gout L."/>
            <person name="Valade R."/>
        </authorList>
    </citation>
    <scope>NUCLEOTIDE SEQUENCE</scope>
    <source>
        <strain evidence="8">SE15195</strain>
    </source>
</reference>
<dbReference type="SUPFAM" id="SSF51445">
    <property type="entry name" value="(Trans)glycosidases"/>
    <property type="match status" value="1"/>
</dbReference>
<dbReference type="Proteomes" id="UP001056384">
    <property type="component" value="Chromosome 2"/>
</dbReference>
<dbReference type="PRINTS" id="PR00131">
    <property type="entry name" value="GLHYDRLASE1"/>
</dbReference>
<evidence type="ECO:0000256" key="3">
    <source>
        <dbReference type="ARBA" id="ARBA00012744"/>
    </source>
</evidence>
<evidence type="ECO:0000256" key="6">
    <source>
        <dbReference type="ARBA" id="ARBA00056775"/>
    </source>
</evidence>
<accession>A0A9Q9AN32</accession>
<dbReference type="AlphaFoldDB" id="A0A9Q9AN32"/>